<dbReference type="GO" id="GO:0006270">
    <property type="term" value="P:DNA replication initiation"/>
    <property type="evidence" value="ECO:0007669"/>
    <property type="project" value="InterPro"/>
</dbReference>
<keyword evidence="9" id="KW-1133">Transmembrane helix</keyword>
<evidence type="ECO:0000256" key="9">
    <source>
        <dbReference type="ARBA" id="ARBA00022989"/>
    </source>
</evidence>
<dbReference type="InterPro" id="IPR040184">
    <property type="entry name" value="Mcm10"/>
</dbReference>
<comment type="similarity">
    <text evidence="3">Belongs to the MCM10 family.</text>
</comment>
<feature type="domain" description="MCM10 OB-fold" evidence="15">
    <location>
        <begin position="305"/>
        <end position="440"/>
    </location>
</feature>
<dbReference type="AlphaFoldDB" id="A0A433Q3Y1"/>
<evidence type="ECO:0000313" key="17">
    <source>
        <dbReference type="Proteomes" id="UP000274822"/>
    </source>
</evidence>
<reference evidence="16 17" key="1">
    <citation type="journal article" date="2018" name="New Phytol.">
        <title>Phylogenomics of Endogonaceae and evolution of mycorrhizas within Mucoromycota.</title>
        <authorList>
            <person name="Chang Y."/>
            <person name="Desiro A."/>
            <person name="Na H."/>
            <person name="Sandor L."/>
            <person name="Lipzen A."/>
            <person name="Clum A."/>
            <person name="Barry K."/>
            <person name="Grigoriev I.V."/>
            <person name="Martin F.M."/>
            <person name="Stajich J.E."/>
            <person name="Smith M.E."/>
            <person name="Bonito G."/>
            <person name="Spatafora J.W."/>
        </authorList>
    </citation>
    <scope>NUCLEOTIDE SEQUENCE [LARGE SCALE GENOMIC DNA]</scope>
    <source>
        <strain evidence="16 17">AD002</strain>
    </source>
</reference>
<keyword evidence="8" id="KW-0862">Zinc</keyword>
<evidence type="ECO:0000256" key="4">
    <source>
        <dbReference type="ARBA" id="ARBA00022692"/>
    </source>
</evidence>
<evidence type="ECO:0000256" key="2">
    <source>
        <dbReference type="ARBA" id="ARBA00004141"/>
    </source>
</evidence>
<protein>
    <submittedName>
        <fullName evidence="16">3-oxo-5-alpha-steroid 4-dehydrogenase-domain-containing protein</fullName>
    </submittedName>
</protein>
<dbReference type="Gene3D" id="3.10.20.90">
    <property type="entry name" value="Phosphatidylinositol 3-kinase Catalytic Subunit, Chain A, domain 1"/>
    <property type="match status" value="1"/>
</dbReference>
<keyword evidence="4" id="KW-0812">Transmembrane</keyword>
<comment type="caution">
    <text evidence="16">The sequence shown here is derived from an EMBL/GenBank/DDBJ whole genome shotgun (WGS) entry which is preliminary data.</text>
</comment>
<evidence type="ECO:0000256" key="10">
    <source>
        <dbReference type="ARBA" id="ARBA00023136"/>
    </source>
</evidence>
<proteinExistence type="inferred from homology"/>
<dbReference type="Proteomes" id="UP000274822">
    <property type="component" value="Unassembled WGS sequence"/>
</dbReference>
<evidence type="ECO:0000259" key="13">
    <source>
        <dbReference type="Pfam" id="PF02544"/>
    </source>
</evidence>
<sequence>MEMSLQQSGMTSRFLWVTTRFRGVSLAFDFMEDTSFESDAELLLSLATEQEPNSPIHQHVYEDHANNTLSVRPDTAGPTKRSEEQHPSLFSSTAAISLGLEGDESEEDLLRKQIAALQEKLKAKIDCPVDAEPEHTVSPGMHLLVRMVILLQSAIPSIKANLNVSIASPSSPKRSREIDVSDSISHKRRKQELPQSQFLAVFGDIIAQPPVSFSKTPAGPPAAATEQLSFTEKLIMQSKQHRQQRTEAETRKASTFKMTPLVRKVVSEKPNHYICIFVRFDLFEVDRDIPMAPNVEKNSDDVEIYSGIRLKTRTITTAILTEHMRNRTFIRLTSLSKHFSAPSINPLRDTNHPADRIIIGVLTDKSSPRTTIKGDKYCVLKLSDLNDTTVNLFLFRDVWKVWWKKLMPRMVVAVLNPKVLRPTEVNGHIGLELDHADKLLQIGTSLDLAQCQAIKRDGQRCTVSIDGRTGDYCEFHVVTAYKKVRTQRMEFATGVSINHLGSRLISVFNNSNSPIDIRAPHAGKVSTGKVSGAVGMRPSSFSAAFGKQRANTGGSSGGKDTYIFEGGGIVTAGLGMSNRKTRGAGGKGGAAEKTNEAALMDFILKQNNAGGHLLRQLKITKSATDPKRPEVTPTITSLKSAKPVFSNEAVRRMGFNPAASGTGNKDSLAREPSLSAPTNHLFSRRLLTMKITVTSRNPNSKAFPLTLELAGSPTTVTIDTLSDAIHKKLPKYYPDRQRVTTEDKRVLERGKNKSLADYGIKDEEVTLYFKDLGPQIGWRTVFLIEYFGPLIFHPLFYHLSALFYRSTFNHSTMQTVTYYLAILHFAKRELETLYIHRFSHGTMPFTNVFKNSAHYWILSGANLAFWVYGPWFAEGTTMSERSEVWIWGCVAVWAWAQLSNLATHVTLRNLRPPGTRSRAIPYGYGFDLVSCPNYFFEIVAWGAICVLTLSWS</sequence>
<evidence type="ECO:0000256" key="12">
    <source>
        <dbReference type="SAM" id="MobiDB-lite"/>
    </source>
</evidence>
<feature type="region of interest" description="Disordered" evidence="12">
    <location>
        <begin position="655"/>
        <end position="674"/>
    </location>
</feature>
<feature type="region of interest" description="Disordered" evidence="12">
    <location>
        <begin position="167"/>
        <end position="187"/>
    </location>
</feature>
<gene>
    <name evidence="16" type="ORF">BC938DRAFT_473574</name>
</gene>
<dbReference type="InterPro" id="IPR055065">
    <property type="entry name" value="OB_MCM10"/>
</dbReference>
<dbReference type="InterPro" id="IPR015408">
    <property type="entry name" value="Znf_Mcm10/DnaG"/>
</dbReference>
<feature type="domain" description="3-oxo-5-alpha-steroid 4-dehydrogenase C-terminal" evidence="13">
    <location>
        <begin position="842"/>
        <end position="951"/>
    </location>
</feature>
<dbReference type="Gene3D" id="2.40.50.140">
    <property type="entry name" value="Nucleic acid-binding proteins"/>
    <property type="match status" value="1"/>
</dbReference>
<dbReference type="InterPro" id="IPR012340">
    <property type="entry name" value="NA-bd_OB-fold"/>
</dbReference>
<feature type="non-terminal residue" evidence="16">
    <location>
        <position position="952"/>
    </location>
</feature>
<evidence type="ECO:0000259" key="15">
    <source>
        <dbReference type="Pfam" id="PF22379"/>
    </source>
</evidence>
<dbReference type="GO" id="GO:0003697">
    <property type="term" value="F:single-stranded DNA binding"/>
    <property type="evidence" value="ECO:0007669"/>
    <property type="project" value="InterPro"/>
</dbReference>
<accession>A0A433Q3Y1</accession>
<keyword evidence="5" id="KW-0235">DNA replication</keyword>
<keyword evidence="6" id="KW-0479">Metal-binding</keyword>
<evidence type="ECO:0000256" key="3">
    <source>
        <dbReference type="ARBA" id="ARBA00009679"/>
    </source>
</evidence>
<organism evidence="16 17">
    <name type="scientific">Jimgerdemannia flammicorona</name>
    <dbReference type="NCBI Taxonomy" id="994334"/>
    <lineage>
        <taxon>Eukaryota</taxon>
        <taxon>Fungi</taxon>
        <taxon>Fungi incertae sedis</taxon>
        <taxon>Mucoromycota</taxon>
        <taxon>Mucoromycotina</taxon>
        <taxon>Endogonomycetes</taxon>
        <taxon>Endogonales</taxon>
        <taxon>Endogonaceae</taxon>
        <taxon>Jimgerdemannia</taxon>
    </lineage>
</organism>
<dbReference type="EMBL" id="RBNJ01015991">
    <property type="protein sequence ID" value="RUS24442.1"/>
    <property type="molecule type" value="Genomic_DNA"/>
</dbReference>
<dbReference type="PANTHER" id="PTHR13454">
    <property type="entry name" value="PROTEIN MCM10 HOMOLOG"/>
    <property type="match status" value="1"/>
</dbReference>
<dbReference type="PANTHER" id="PTHR13454:SF11">
    <property type="entry name" value="PROTEIN MCM10 HOMOLOG"/>
    <property type="match status" value="1"/>
</dbReference>
<feature type="region of interest" description="Disordered" evidence="12">
    <location>
        <begin position="63"/>
        <end position="88"/>
    </location>
</feature>
<evidence type="ECO:0000259" key="14">
    <source>
        <dbReference type="Pfam" id="PF09329"/>
    </source>
</evidence>
<dbReference type="Pfam" id="PF09329">
    <property type="entry name" value="zf-primase"/>
    <property type="match status" value="1"/>
</dbReference>
<dbReference type="GO" id="GO:0016627">
    <property type="term" value="F:oxidoreductase activity, acting on the CH-CH group of donors"/>
    <property type="evidence" value="ECO:0007669"/>
    <property type="project" value="InterPro"/>
</dbReference>
<evidence type="ECO:0000256" key="6">
    <source>
        <dbReference type="ARBA" id="ARBA00022723"/>
    </source>
</evidence>
<evidence type="ECO:0000256" key="1">
    <source>
        <dbReference type="ARBA" id="ARBA00004123"/>
    </source>
</evidence>
<keyword evidence="10" id="KW-0472">Membrane</keyword>
<evidence type="ECO:0000256" key="5">
    <source>
        <dbReference type="ARBA" id="ARBA00022705"/>
    </source>
</evidence>
<name>A0A433Q3Y1_9FUNG</name>
<dbReference type="GO" id="GO:0043596">
    <property type="term" value="C:nuclear replication fork"/>
    <property type="evidence" value="ECO:0007669"/>
    <property type="project" value="TreeGrafter"/>
</dbReference>
<dbReference type="GO" id="GO:0006629">
    <property type="term" value="P:lipid metabolic process"/>
    <property type="evidence" value="ECO:0007669"/>
    <property type="project" value="InterPro"/>
</dbReference>
<comment type="subcellular location">
    <subcellularLocation>
        <location evidence="2">Membrane</location>
        <topology evidence="2">Multi-pass membrane protein</topology>
    </subcellularLocation>
    <subcellularLocation>
        <location evidence="1">Nucleus</location>
    </subcellularLocation>
</comment>
<keyword evidence="11" id="KW-0539">Nucleus</keyword>
<dbReference type="GO" id="GO:0003688">
    <property type="term" value="F:DNA replication origin binding"/>
    <property type="evidence" value="ECO:0007669"/>
    <property type="project" value="TreeGrafter"/>
</dbReference>
<dbReference type="Pfam" id="PF22379">
    <property type="entry name" value="OB_MCM10"/>
    <property type="match status" value="1"/>
</dbReference>
<dbReference type="PROSITE" id="PS50244">
    <property type="entry name" value="S5A_REDUCTASE"/>
    <property type="match status" value="1"/>
</dbReference>
<dbReference type="Pfam" id="PF02544">
    <property type="entry name" value="Steroid_dh"/>
    <property type="match status" value="1"/>
</dbReference>
<evidence type="ECO:0000256" key="11">
    <source>
        <dbReference type="ARBA" id="ARBA00023242"/>
    </source>
</evidence>
<evidence type="ECO:0000256" key="7">
    <source>
        <dbReference type="ARBA" id="ARBA00022771"/>
    </source>
</evidence>
<evidence type="ECO:0000256" key="8">
    <source>
        <dbReference type="ARBA" id="ARBA00022833"/>
    </source>
</evidence>
<evidence type="ECO:0000313" key="16">
    <source>
        <dbReference type="EMBL" id="RUS24442.1"/>
    </source>
</evidence>
<keyword evidence="17" id="KW-1185">Reference proteome</keyword>
<feature type="domain" description="Zinc finger Mcm10/DnaG-type" evidence="14">
    <location>
        <begin position="443"/>
        <end position="488"/>
    </location>
</feature>
<dbReference type="GO" id="GO:0016020">
    <property type="term" value="C:membrane"/>
    <property type="evidence" value="ECO:0007669"/>
    <property type="project" value="UniProtKB-SubCell"/>
</dbReference>
<dbReference type="CDD" id="cd01801">
    <property type="entry name" value="Ubl_TECR_like"/>
    <property type="match status" value="1"/>
</dbReference>
<keyword evidence="7" id="KW-0863">Zinc-finger</keyword>
<dbReference type="InterPro" id="IPR001104">
    <property type="entry name" value="3-oxo-5_a-steroid_4-DH_C"/>
</dbReference>
<dbReference type="GO" id="GO:0008270">
    <property type="term" value="F:zinc ion binding"/>
    <property type="evidence" value="ECO:0007669"/>
    <property type="project" value="UniProtKB-KW"/>
</dbReference>